<sequence length="77" mass="7726">MTERVALAHSGGPDTSVAIGRIAEETGAEVIAVAVDVGRGGEDLDVVRERALACGAVEAEAADAEDEFAEESPATSG</sequence>
<dbReference type="EMBL" id="BAAAUD010000038">
    <property type="protein sequence ID" value="GAA2948081.1"/>
    <property type="molecule type" value="Genomic_DNA"/>
</dbReference>
<dbReference type="PANTHER" id="PTHR11587:SF2">
    <property type="entry name" value="ARGININOSUCCINATE SYNTHASE"/>
    <property type="match status" value="1"/>
</dbReference>
<keyword evidence="2" id="KW-0547">Nucleotide-binding</keyword>
<dbReference type="Proteomes" id="UP001500403">
    <property type="component" value="Unassembled WGS sequence"/>
</dbReference>
<accession>A0ABN3XE84</accession>
<evidence type="ECO:0000313" key="5">
    <source>
        <dbReference type="EMBL" id="GAA2948081.1"/>
    </source>
</evidence>
<evidence type="ECO:0000256" key="3">
    <source>
        <dbReference type="ARBA" id="ARBA00022840"/>
    </source>
</evidence>
<keyword evidence="3" id="KW-0067">ATP-binding</keyword>
<evidence type="ECO:0000256" key="2">
    <source>
        <dbReference type="ARBA" id="ARBA00022741"/>
    </source>
</evidence>
<evidence type="ECO:0000313" key="6">
    <source>
        <dbReference type="Proteomes" id="UP001500403"/>
    </source>
</evidence>
<proteinExistence type="predicted"/>
<gene>
    <name evidence="5" type="ORF">GCM10010446_36550</name>
</gene>
<dbReference type="InterPro" id="IPR001518">
    <property type="entry name" value="Arginosuc_synth"/>
</dbReference>
<evidence type="ECO:0000259" key="4">
    <source>
        <dbReference type="Pfam" id="PF00764"/>
    </source>
</evidence>
<dbReference type="InterPro" id="IPR014729">
    <property type="entry name" value="Rossmann-like_a/b/a_fold"/>
</dbReference>
<organism evidence="5 6">
    <name type="scientific">Streptomyces enissocaesilis</name>
    <dbReference type="NCBI Taxonomy" id="332589"/>
    <lineage>
        <taxon>Bacteria</taxon>
        <taxon>Bacillati</taxon>
        <taxon>Actinomycetota</taxon>
        <taxon>Actinomycetes</taxon>
        <taxon>Kitasatosporales</taxon>
        <taxon>Streptomycetaceae</taxon>
        <taxon>Streptomyces</taxon>
        <taxon>Streptomyces rochei group</taxon>
    </lineage>
</organism>
<dbReference type="Gene3D" id="3.40.50.620">
    <property type="entry name" value="HUPs"/>
    <property type="match status" value="1"/>
</dbReference>
<evidence type="ECO:0000256" key="1">
    <source>
        <dbReference type="ARBA" id="ARBA00022598"/>
    </source>
</evidence>
<protein>
    <recommendedName>
        <fullName evidence="4">Arginosuccinate synthase-like N-terminal domain-containing protein</fullName>
    </recommendedName>
</protein>
<reference evidence="5 6" key="1">
    <citation type="journal article" date="2019" name="Int. J. Syst. Evol. Microbiol.">
        <title>The Global Catalogue of Microorganisms (GCM) 10K type strain sequencing project: providing services to taxonomists for standard genome sequencing and annotation.</title>
        <authorList>
            <consortium name="The Broad Institute Genomics Platform"/>
            <consortium name="The Broad Institute Genome Sequencing Center for Infectious Disease"/>
            <person name="Wu L."/>
            <person name="Ma J."/>
        </authorList>
    </citation>
    <scope>NUCLEOTIDE SEQUENCE [LARGE SCALE GENOMIC DNA]</scope>
    <source>
        <strain evidence="5 6">JCM 9088</strain>
    </source>
</reference>
<dbReference type="Pfam" id="PF00764">
    <property type="entry name" value="Arginosuc_synth"/>
    <property type="match status" value="1"/>
</dbReference>
<dbReference type="SUPFAM" id="SSF52402">
    <property type="entry name" value="Adenine nucleotide alpha hydrolases-like"/>
    <property type="match status" value="1"/>
</dbReference>
<keyword evidence="6" id="KW-1185">Reference proteome</keyword>
<comment type="caution">
    <text evidence="5">The sequence shown here is derived from an EMBL/GenBank/DDBJ whole genome shotgun (WGS) entry which is preliminary data.</text>
</comment>
<dbReference type="PANTHER" id="PTHR11587">
    <property type="entry name" value="ARGININOSUCCINATE SYNTHASE"/>
    <property type="match status" value="1"/>
</dbReference>
<keyword evidence="1" id="KW-0436">Ligase</keyword>
<feature type="domain" description="Arginosuccinate synthase-like N-terminal" evidence="4">
    <location>
        <begin position="4"/>
        <end position="71"/>
    </location>
</feature>
<name>A0ABN3XE84_9ACTN</name>
<dbReference type="InterPro" id="IPR048267">
    <property type="entry name" value="Arginosuc_syn_N"/>
</dbReference>